<evidence type="ECO:0000259" key="1">
    <source>
        <dbReference type="Pfam" id="PF13338"/>
    </source>
</evidence>
<feature type="domain" description="AbiEi antitoxin N-terminal" evidence="1">
    <location>
        <begin position="8"/>
        <end position="53"/>
    </location>
</feature>
<protein>
    <submittedName>
        <fullName evidence="2">Transcriptional regulator</fullName>
    </submittedName>
</protein>
<reference evidence="2" key="1">
    <citation type="journal article" date="2020" name="mSystems">
        <title>Genome- and Community-Level Interaction Insights into Carbon Utilization and Element Cycling Functions of Hydrothermarchaeota in Hydrothermal Sediment.</title>
        <authorList>
            <person name="Zhou Z."/>
            <person name="Liu Y."/>
            <person name="Xu W."/>
            <person name="Pan J."/>
            <person name="Luo Z.H."/>
            <person name="Li M."/>
        </authorList>
    </citation>
    <scope>NUCLEOTIDE SEQUENCE [LARGE SCALE GENOMIC DNA]</scope>
    <source>
        <strain evidence="2">SpSt-374</strain>
    </source>
</reference>
<evidence type="ECO:0000313" key="2">
    <source>
        <dbReference type="EMBL" id="HGG01959.1"/>
    </source>
</evidence>
<sequence>MSQSKAAQVLELAAKIGVITPKELQERGIHREYLRRLETQGLLVRSGWGLYTLNDREITENHTLAQVSKRVPHGIVCLLSALRFHQLTTQAPFEVWLAIDRKARHPKENQLPLRIIYMSGEARTAGVEEYQIEGVPLRIYNLAKTVADCFKYRHKIGLDVAIEALQECWQYRRCTMDEIWHYAKICRVANVIRPYLESLT</sequence>
<name>A0A7C3VIK2_9CYAN</name>
<accession>A0A7C3VIK2</accession>
<organism evidence="2">
    <name type="scientific">Planktothricoides sp. SpSt-374</name>
    <dbReference type="NCBI Taxonomy" id="2282167"/>
    <lineage>
        <taxon>Bacteria</taxon>
        <taxon>Bacillati</taxon>
        <taxon>Cyanobacteriota</taxon>
        <taxon>Cyanophyceae</taxon>
        <taxon>Oscillatoriophycideae</taxon>
        <taxon>Oscillatoriales</taxon>
        <taxon>Oscillatoriaceae</taxon>
        <taxon>Planktothricoides</taxon>
    </lineage>
</organism>
<comment type="caution">
    <text evidence="2">The sequence shown here is derived from an EMBL/GenBank/DDBJ whole genome shotgun (WGS) entry which is preliminary data.</text>
</comment>
<dbReference type="Pfam" id="PF13338">
    <property type="entry name" value="AbiEi_4"/>
    <property type="match status" value="1"/>
</dbReference>
<gene>
    <name evidence="2" type="ORF">ENR15_15275</name>
</gene>
<dbReference type="EMBL" id="DSPX01000153">
    <property type="protein sequence ID" value="HGG01959.1"/>
    <property type="molecule type" value="Genomic_DNA"/>
</dbReference>
<proteinExistence type="predicted"/>
<dbReference type="AlphaFoldDB" id="A0A7C3VIK2"/>
<dbReference type="InterPro" id="IPR025159">
    <property type="entry name" value="AbiEi_N"/>
</dbReference>